<evidence type="ECO:0000256" key="1">
    <source>
        <dbReference type="SAM" id="SignalP"/>
    </source>
</evidence>
<dbReference type="EMBL" id="CP037940">
    <property type="protein sequence ID" value="QBO35699.1"/>
    <property type="molecule type" value="Genomic_DNA"/>
</dbReference>
<feature type="signal peptide" evidence="1">
    <location>
        <begin position="1"/>
        <end position="28"/>
    </location>
</feature>
<evidence type="ECO:0000313" key="2">
    <source>
        <dbReference type="EMBL" id="QBO35699.1"/>
    </source>
</evidence>
<protein>
    <recommendedName>
        <fullName evidence="4">Fimbrial assembly protein</fullName>
    </recommendedName>
</protein>
<keyword evidence="1" id="KW-0732">Signal</keyword>
<organism evidence="2 3">
    <name type="scientific">Periweissella cryptocerci</name>
    <dbReference type="NCBI Taxonomy" id="2506420"/>
    <lineage>
        <taxon>Bacteria</taxon>
        <taxon>Bacillati</taxon>
        <taxon>Bacillota</taxon>
        <taxon>Bacilli</taxon>
        <taxon>Lactobacillales</taxon>
        <taxon>Lactobacillaceae</taxon>
        <taxon>Periweissella</taxon>
    </lineage>
</organism>
<evidence type="ECO:0000313" key="3">
    <source>
        <dbReference type="Proteomes" id="UP000292886"/>
    </source>
</evidence>
<gene>
    <name evidence="2" type="ORF">EQG49_04100</name>
</gene>
<name>A0A4P6YSK7_9LACO</name>
<reference evidence="3" key="1">
    <citation type="submission" date="2019-03" db="EMBL/GenBank/DDBJ databases">
        <title>Weissella sp. 26KH-42 Genome sequencing.</title>
        <authorList>
            <person name="Heo J."/>
            <person name="Kim S.-J."/>
            <person name="Kim J.-S."/>
            <person name="Hong S.-B."/>
            <person name="Kwon S.-W."/>
        </authorList>
    </citation>
    <scope>NUCLEOTIDE SEQUENCE [LARGE SCALE GENOMIC DNA]</scope>
    <source>
        <strain evidence="3">26KH-42</strain>
    </source>
</reference>
<proteinExistence type="predicted"/>
<dbReference type="Proteomes" id="UP000292886">
    <property type="component" value="Chromosome"/>
</dbReference>
<sequence>MKKIKFVIGSIVGMTGMALLPLGTLVHADDQTVTEKTEVHASVIKELKWAVVIPSEIVLDEKEPSRLLETKLAPDSLLEKNSYVSVKISGDENFYKNGQKVLPLMDEMGNPDPDEAETLLVSPQSEEVIHFHNGGTIAELTADHPVRTTEFMLANVGNKGRFAGEYSTNLTFLIDYK</sequence>
<accession>A0A4P6YSK7</accession>
<feature type="chain" id="PRO_5020290088" description="Fimbrial assembly protein" evidence="1">
    <location>
        <begin position="29"/>
        <end position="177"/>
    </location>
</feature>
<keyword evidence="3" id="KW-1185">Reference proteome</keyword>
<dbReference type="AlphaFoldDB" id="A0A4P6YSK7"/>
<dbReference type="RefSeq" id="WP_133362778.1">
    <property type="nucleotide sequence ID" value="NZ_CP037940.1"/>
</dbReference>
<evidence type="ECO:0008006" key="4">
    <source>
        <dbReference type="Google" id="ProtNLM"/>
    </source>
</evidence>
<dbReference type="KEGG" id="wei:EQG49_04100"/>